<name>A0A4U0ESL6_9FLAO</name>
<dbReference type="RefSeq" id="WP_136843902.1">
    <property type="nucleotide sequence ID" value="NZ_SUPL01000005.1"/>
</dbReference>
<dbReference type="AlphaFoldDB" id="A0A4U0ESL6"/>
<dbReference type="Pfam" id="PF00534">
    <property type="entry name" value="Glycos_transf_1"/>
    <property type="match status" value="1"/>
</dbReference>
<keyword evidence="3" id="KW-1185">Reference proteome</keyword>
<sequence>MNSTKKTKILFLVQLPPPVHGVSMMNEITLSSVEIVKMFDTKVVSLNYTKEIKRIGKFSFKKVLSFLRIYKNIFRALIKFKPNMVYFTLTPTGNSFYRDVLIVMLLKLSKTKIVYHLHGKGIYKKTKNSKITKTIYKLVFKNTYVIHLSEILKKDIVLVNNKVKSFVIPNGINKLKHLNKKKSNGNTKKLLFLSNLAENKGVIMFLLACKHLKDSNISFAANVVGRETTLISEQDIKDKIIELNLDKEVTYLGPKYDDEKEEVLENSKIFVFPTYNDCFPLVLLEALKHGLPVISTNEGAISEIIDDGKNGYVVERKNQEQLNNKLKELLLDEKKIQEFSKNSREKFNKYYTTEAYEQNMLSVLKSIANG</sequence>
<gene>
    <name evidence="2" type="ORF">E5167_10695</name>
</gene>
<dbReference type="Proteomes" id="UP000307657">
    <property type="component" value="Unassembled WGS sequence"/>
</dbReference>
<feature type="domain" description="Glycosyl transferase family 1" evidence="1">
    <location>
        <begin position="177"/>
        <end position="345"/>
    </location>
</feature>
<dbReference type="GO" id="GO:0016757">
    <property type="term" value="F:glycosyltransferase activity"/>
    <property type="evidence" value="ECO:0007669"/>
    <property type="project" value="InterPro"/>
</dbReference>
<dbReference type="PANTHER" id="PTHR45947">
    <property type="entry name" value="SULFOQUINOVOSYL TRANSFERASE SQD2"/>
    <property type="match status" value="1"/>
</dbReference>
<dbReference type="PANTHER" id="PTHR45947:SF14">
    <property type="entry name" value="SLL1723 PROTEIN"/>
    <property type="match status" value="1"/>
</dbReference>
<proteinExistence type="predicted"/>
<comment type="caution">
    <text evidence="2">The sequence shown here is derived from an EMBL/GenBank/DDBJ whole genome shotgun (WGS) entry which is preliminary data.</text>
</comment>
<dbReference type="InterPro" id="IPR050194">
    <property type="entry name" value="Glycosyltransferase_grp1"/>
</dbReference>
<reference evidence="2 3" key="1">
    <citation type="submission" date="2019-04" db="EMBL/GenBank/DDBJ databases">
        <title>Lacinutrix sp. nov., isolated from marine water.</title>
        <authorList>
            <person name="Kim W."/>
        </authorList>
    </citation>
    <scope>NUCLEOTIDE SEQUENCE [LARGE SCALE GENOMIC DNA]</scope>
    <source>
        <strain evidence="2 3">CAU 1491</strain>
    </source>
</reference>
<evidence type="ECO:0000313" key="2">
    <source>
        <dbReference type="EMBL" id="TJY34767.1"/>
    </source>
</evidence>
<dbReference type="CDD" id="cd03801">
    <property type="entry name" value="GT4_PimA-like"/>
    <property type="match status" value="1"/>
</dbReference>
<keyword evidence="2" id="KW-0808">Transferase</keyword>
<accession>A0A4U0ESL6</accession>
<dbReference type="SUPFAM" id="SSF53756">
    <property type="entry name" value="UDP-Glycosyltransferase/glycogen phosphorylase"/>
    <property type="match status" value="1"/>
</dbReference>
<organism evidence="2 3">
    <name type="scientific">Pontimicrobium aquaticum</name>
    <dbReference type="NCBI Taxonomy" id="2565367"/>
    <lineage>
        <taxon>Bacteria</taxon>
        <taxon>Pseudomonadati</taxon>
        <taxon>Bacteroidota</taxon>
        <taxon>Flavobacteriia</taxon>
        <taxon>Flavobacteriales</taxon>
        <taxon>Flavobacteriaceae</taxon>
        <taxon>Pontimicrobium</taxon>
    </lineage>
</organism>
<dbReference type="EMBL" id="SUPL01000005">
    <property type="protein sequence ID" value="TJY34767.1"/>
    <property type="molecule type" value="Genomic_DNA"/>
</dbReference>
<protein>
    <submittedName>
        <fullName evidence="2">Glycosyltransferase family 4 protein</fullName>
    </submittedName>
</protein>
<dbReference type="InterPro" id="IPR001296">
    <property type="entry name" value="Glyco_trans_1"/>
</dbReference>
<evidence type="ECO:0000313" key="3">
    <source>
        <dbReference type="Proteomes" id="UP000307657"/>
    </source>
</evidence>
<dbReference type="OrthoDB" id="7560678at2"/>
<evidence type="ECO:0000259" key="1">
    <source>
        <dbReference type="Pfam" id="PF00534"/>
    </source>
</evidence>
<dbReference type="Gene3D" id="3.40.50.2000">
    <property type="entry name" value="Glycogen Phosphorylase B"/>
    <property type="match status" value="2"/>
</dbReference>